<reference evidence="5 6" key="1">
    <citation type="journal article" date="2010" name="Plant Cell">
        <title>The Chlorella variabilis NC64A genome reveals adaptation to photosymbiosis, coevolution with viruses, and cryptic sex.</title>
        <authorList>
            <person name="Blanc G."/>
            <person name="Duncan G."/>
            <person name="Agarkova I."/>
            <person name="Borodovsky M."/>
            <person name="Gurnon J."/>
            <person name="Kuo A."/>
            <person name="Lindquist E."/>
            <person name="Lucas S."/>
            <person name="Pangilinan J."/>
            <person name="Polle J."/>
            <person name="Salamov A."/>
            <person name="Terry A."/>
            <person name="Yamada T."/>
            <person name="Dunigan D.D."/>
            <person name="Grigoriev I.V."/>
            <person name="Claverie J.M."/>
            <person name="Van Etten J.L."/>
        </authorList>
    </citation>
    <scope>NUCLEOTIDE SEQUENCE [LARGE SCALE GENOMIC DNA]</scope>
    <source>
        <strain evidence="5 6">NC64A</strain>
    </source>
</reference>
<accession>E1Z6V6</accession>
<evidence type="ECO:0000259" key="4">
    <source>
        <dbReference type="PROSITE" id="PS50181"/>
    </source>
</evidence>
<organism evidence="6">
    <name type="scientific">Chlorella variabilis</name>
    <name type="common">Green alga</name>
    <dbReference type="NCBI Taxonomy" id="554065"/>
    <lineage>
        <taxon>Eukaryota</taxon>
        <taxon>Viridiplantae</taxon>
        <taxon>Chlorophyta</taxon>
        <taxon>core chlorophytes</taxon>
        <taxon>Trebouxiophyceae</taxon>
        <taxon>Chlorellales</taxon>
        <taxon>Chlorellaceae</taxon>
        <taxon>Chlorella clade</taxon>
        <taxon>Chlorella</taxon>
    </lineage>
</organism>
<feature type="domain" description="F-box" evidence="4">
    <location>
        <begin position="2"/>
        <end position="48"/>
    </location>
</feature>
<feature type="region of interest" description="Disordered" evidence="3">
    <location>
        <begin position="219"/>
        <end position="295"/>
    </location>
</feature>
<dbReference type="InterPro" id="IPR036047">
    <property type="entry name" value="F-box-like_dom_sf"/>
</dbReference>
<dbReference type="EMBL" id="GL433837">
    <property type="protein sequence ID" value="EFN58416.1"/>
    <property type="molecule type" value="Genomic_DNA"/>
</dbReference>
<dbReference type="InterPro" id="IPR045138">
    <property type="entry name" value="MeCP2/MBD4"/>
</dbReference>
<dbReference type="Pfam" id="PF00646">
    <property type="entry name" value="F-box"/>
    <property type="match status" value="1"/>
</dbReference>
<dbReference type="STRING" id="554065.E1Z6V6"/>
<dbReference type="AlphaFoldDB" id="E1Z6V6"/>
<keyword evidence="6" id="KW-1185">Reference proteome</keyword>
<dbReference type="InParanoid" id="E1Z6V6"/>
<evidence type="ECO:0000256" key="3">
    <source>
        <dbReference type="SAM" id="MobiDB-lite"/>
    </source>
</evidence>
<proteinExistence type="predicted"/>
<dbReference type="SUPFAM" id="SSF48150">
    <property type="entry name" value="DNA-glycosylase"/>
    <property type="match status" value="1"/>
</dbReference>
<keyword evidence="2" id="KW-0539">Nucleus</keyword>
<dbReference type="GO" id="GO:0003824">
    <property type="term" value="F:catalytic activity"/>
    <property type="evidence" value="ECO:0007669"/>
    <property type="project" value="InterPro"/>
</dbReference>
<dbReference type="PANTHER" id="PTHR15074:SF0">
    <property type="entry name" value="METHYL-CPG-BINDING DOMAIN PROTEIN 4-LIKE PROTEIN"/>
    <property type="match status" value="1"/>
</dbReference>
<feature type="compositionally biased region" description="Low complexity" evidence="3">
    <location>
        <begin position="262"/>
        <end position="287"/>
    </location>
</feature>
<evidence type="ECO:0000256" key="1">
    <source>
        <dbReference type="ARBA" id="ARBA00004123"/>
    </source>
</evidence>
<dbReference type="GO" id="GO:0003677">
    <property type="term" value="F:DNA binding"/>
    <property type="evidence" value="ECO:0007669"/>
    <property type="project" value="InterPro"/>
</dbReference>
<dbReference type="SUPFAM" id="SSF81383">
    <property type="entry name" value="F-box domain"/>
    <property type="match status" value="1"/>
</dbReference>
<dbReference type="GO" id="GO:0005634">
    <property type="term" value="C:nucleus"/>
    <property type="evidence" value="ECO:0007669"/>
    <property type="project" value="UniProtKB-SubCell"/>
</dbReference>
<sequence>MPADLLALDRDSLLRVLALCSVQDVLALACCNKELSQLLKDDDLWQMLAEQKWGHHVRSLAQVAPGGWAAWTRHRLAASSQPVSPLNLVQEQYQACPFQHIAACLLCTRTTGGTAVRHAIRRFLDHWPTPSAVIDASDDSMLEVLQPLGLQAVRLQAVWGLAHDFLAADWQSPSDFKHCGPFVADSWRIFCRGGGSLAGVGDKNLQRYLRWRLHGKVEEAGKRERAAGSRKRRASPPAEAGTLRSGRRRNGTAGGSGGGGAQASPPGQRRMTRAAGPSGTGAATSAPKAARGRRS</sequence>
<dbReference type="InterPro" id="IPR001810">
    <property type="entry name" value="F-box_dom"/>
</dbReference>
<dbReference type="GO" id="GO:0006281">
    <property type="term" value="P:DNA repair"/>
    <property type="evidence" value="ECO:0007669"/>
    <property type="project" value="InterPro"/>
</dbReference>
<dbReference type="OMA" id="FLCSITH"/>
<feature type="compositionally biased region" description="Gly residues" evidence="3">
    <location>
        <begin position="252"/>
        <end position="261"/>
    </location>
</feature>
<evidence type="ECO:0000256" key="2">
    <source>
        <dbReference type="ARBA" id="ARBA00023242"/>
    </source>
</evidence>
<protein>
    <recommendedName>
        <fullName evidence="4">F-box domain-containing protein</fullName>
    </recommendedName>
</protein>
<dbReference type="Proteomes" id="UP000008141">
    <property type="component" value="Unassembled WGS sequence"/>
</dbReference>
<dbReference type="GeneID" id="17358021"/>
<dbReference type="eggNOG" id="KOG4161">
    <property type="taxonomic scope" value="Eukaryota"/>
</dbReference>
<dbReference type="KEGG" id="cvr:CHLNCDRAFT_50183"/>
<dbReference type="Gene3D" id="1.20.1280.50">
    <property type="match status" value="1"/>
</dbReference>
<dbReference type="PANTHER" id="PTHR15074">
    <property type="entry name" value="METHYL-CPG-BINDING PROTEIN"/>
    <property type="match status" value="1"/>
</dbReference>
<dbReference type="OrthoDB" id="10265068at2759"/>
<dbReference type="Gene3D" id="1.10.340.30">
    <property type="entry name" value="Hypothetical protein, domain 2"/>
    <property type="match status" value="1"/>
</dbReference>
<gene>
    <name evidence="5" type="ORF">CHLNCDRAFT_50183</name>
</gene>
<dbReference type="InterPro" id="IPR011257">
    <property type="entry name" value="DNA_glycosylase"/>
</dbReference>
<comment type="subcellular location">
    <subcellularLocation>
        <location evidence="1">Nucleus</location>
    </subcellularLocation>
</comment>
<dbReference type="PROSITE" id="PS50181">
    <property type="entry name" value="FBOX"/>
    <property type="match status" value="1"/>
</dbReference>
<evidence type="ECO:0000313" key="6">
    <source>
        <dbReference type="Proteomes" id="UP000008141"/>
    </source>
</evidence>
<name>E1Z6V6_CHLVA</name>
<evidence type="ECO:0000313" key="5">
    <source>
        <dbReference type="EMBL" id="EFN58416.1"/>
    </source>
</evidence>
<dbReference type="RefSeq" id="XP_005850518.1">
    <property type="nucleotide sequence ID" value="XM_005850456.1"/>
</dbReference>